<dbReference type="AlphaFoldDB" id="A0A3N4J243"/>
<keyword evidence="2" id="KW-1185">Reference proteome</keyword>
<proteinExistence type="predicted"/>
<reference evidence="1 2" key="1">
    <citation type="journal article" date="2018" name="Nat. Ecol. Evol.">
        <title>Pezizomycetes genomes reveal the molecular basis of ectomycorrhizal truffle lifestyle.</title>
        <authorList>
            <person name="Murat C."/>
            <person name="Payen T."/>
            <person name="Noel B."/>
            <person name="Kuo A."/>
            <person name="Morin E."/>
            <person name="Chen J."/>
            <person name="Kohler A."/>
            <person name="Krizsan K."/>
            <person name="Balestrini R."/>
            <person name="Da Silva C."/>
            <person name="Montanini B."/>
            <person name="Hainaut M."/>
            <person name="Levati E."/>
            <person name="Barry K.W."/>
            <person name="Belfiori B."/>
            <person name="Cichocki N."/>
            <person name="Clum A."/>
            <person name="Dockter R.B."/>
            <person name="Fauchery L."/>
            <person name="Guy J."/>
            <person name="Iotti M."/>
            <person name="Le Tacon F."/>
            <person name="Lindquist E.A."/>
            <person name="Lipzen A."/>
            <person name="Malagnac F."/>
            <person name="Mello A."/>
            <person name="Molinier V."/>
            <person name="Miyauchi S."/>
            <person name="Poulain J."/>
            <person name="Riccioni C."/>
            <person name="Rubini A."/>
            <person name="Sitrit Y."/>
            <person name="Splivallo R."/>
            <person name="Traeger S."/>
            <person name="Wang M."/>
            <person name="Zifcakova L."/>
            <person name="Wipf D."/>
            <person name="Zambonelli A."/>
            <person name="Paolocci F."/>
            <person name="Nowrousian M."/>
            <person name="Ottonello S."/>
            <person name="Baldrian P."/>
            <person name="Spatafora J.W."/>
            <person name="Henrissat B."/>
            <person name="Nagy L.G."/>
            <person name="Aury J.M."/>
            <person name="Wincker P."/>
            <person name="Grigoriev I.V."/>
            <person name="Bonfante P."/>
            <person name="Martin F.M."/>
        </authorList>
    </citation>
    <scope>NUCLEOTIDE SEQUENCE [LARGE SCALE GENOMIC DNA]</scope>
    <source>
        <strain evidence="1 2">120613-1</strain>
    </source>
</reference>
<evidence type="ECO:0000313" key="2">
    <source>
        <dbReference type="Proteomes" id="UP000276215"/>
    </source>
</evidence>
<name>A0A3N4J243_9PEZI</name>
<dbReference type="EMBL" id="ML120475">
    <property type="protein sequence ID" value="RPA92349.1"/>
    <property type="molecule type" value="Genomic_DNA"/>
</dbReference>
<protein>
    <submittedName>
        <fullName evidence="1">Uncharacterized protein</fullName>
    </submittedName>
</protein>
<organism evidence="1 2">
    <name type="scientific">Choiromyces venosus 120613-1</name>
    <dbReference type="NCBI Taxonomy" id="1336337"/>
    <lineage>
        <taxon>Eukaryota</taxon>
        <taxon>Fungi</taxon>
        <taxon>Dikarya</taxon>
        <taxon>Ascomycota</taxon>
        <taxon>Pezizomycotina</taxon>
        <taxon>Pezizomycetes</taxon>
        <taxon>Pezizales</taxon>
        <taxon>Tuberaceae</taxon>
        <taxon>Choiromyces</taxon>
    </lineage>
</organism>
<sequence length="59" mass="6924">MYMQVQINECKIGVKVRRVPHKEVSQNLEKGLVMEVLPRDDEEVARKALEFKKRLMVIA</sequence>
<dbReference type="Proteomes" id="UP000276215">
    <property type="component" value="Unassembled WGS sequence"/>
</dbReference>
<gene>
    <name evidence="1" type="ORF">L873DRAFT_198975</name>
</gene>
<evidence type="ECO:0000313" key="1">
    <source>
        <dbReference type="EMBL" id="RPA92349.1"/>
    </source>
</evidence>
<accession>A0A3N4J243</accession>